<comment type="subcellular location">
    <subcellularLocation>
        <location evidence="1">Mitochondrion</location>
    </subcellularLocation>
</comment>
<dbReference type="InterPro" id="IPR013177">
    <property type="entry name" value="Ribosomal_mS38_C"/>
</dbReference>
<evidence type="ECO:0000313" key="7">
    <source>
        <dbReference type="EMBL" id="EST08990.1"/>
    </source>
</evidence>
<feature type="region of interest" description="Disordered" evidence="5">
    <location>
        <begin position="156"/>
        <end position="175"/>
    </location>
</feature>
<evidence type="ECO:0000256" key="3">
    <source>
        <dbReference type="ARBA" id="ARBA00035647"/>
    </source>
</evidence>
<dbReference type="GeneID" id="27417196"/>
<dbReference type="OrthoDB" id="2554564at2759"/>
<feature type="region of interest" description="Disordered" evidence="5">
    <location>
        <begin position="432"/>
        <end position="460"/>
    </location>
</feature>
<evidence type="ECO:0000256" key="1">
    <source>
        <dbReference type="ARBA" id="ARBA00004173"/>
    </source>
</evidence>
<comment type="similarity">
    <text evidence="3">Belongs to the mitochondrion-specific ribosomal protein mS38 family.</text>
</comment>
<feature type="domain" description="Ribosomal protein mS38 C-terminal" evidence="6">
    <location>
        <begin position="427"/>
        <end position="460"/>
    </location>
</feature>
<dbReference type="EMBL" id="KI545855">
    <property type="protein sequence ID" value="EST08990.1"/>
    <property type="molecule type" value="Genomic_DNA"/>
</dbReference>
<evidence type="ECO:0000256" key="4">
    <source>
        <dbReference type="ARBA" id="ARBA00035682"/>
    </source>
</evidence>
<feature type="compositionally biased region" description="Low complexity" evidence="5">
    <location>
        <begin position="47"/>
        <end position="93"/>
    </location>
</feature>
<dbReference type="RefSeq" id="XP_016293979.1">
    <property type="nucleotide sequence ID" value="XM_016434589.1"/>
</dbReference>
<evidence type="ECO:0000256" key="2">
    <source>
        <dbReference type="ARBA" id="ARBA00023128"/>
    </source>
</evidence>
<feature type="region of interest" description="Disordered" evidence="5">
    <location>
        <begin position="254"/>
        <end position="281"/>
    </location>
</feature>
<dbReference type="PANTHER" id="PTHR32035">
    <property type="entry name" value="AURORA KINASE A-INTERACTING PROTEIN"/>
    <property type="match status" value="1"/>
</dbReference>
<dbReference type="PANTHER" id="PTHR32035:SF3">
    <property type="entry name" value="SMALL RIBOSOMAL SUBUNIT PROTEIN MS38"/>
    <property type="match status" value="1"/>
</dbReference>
<evidence type="ECO:0000256" key="5">
    <source>
        <dbReference type="SAM" id="MobiDB-lite"/>
    </source>
</evidence>
<gene>
    <name evidence="7" type="ORF">PSEUBRA_SCAF13g01933</name>
</gene>
<reference evidence="8" key="1">
    <citation type="journal article" date="2013" name="Genome Announc.">
        <title>Draft genome sequence of Pseudozyma brasiliensis sp. nov. strain GHG001, a high producer of endo-1,4-xylanase isolated from an insect pest of sugarcane.</title>
        <authorList>
            <person name="Oliveira J.V.D.C."/>
            <person name="dos Santos R.A.C."/>
            <person name="Borges T.A."/>
            <person name="Riano-Pachon D.M."/>
            <person name="Goldman G.H."/>
        </authorList>
    </citation>
    <scope>NUCLEOTIDE SEQUENCE [LARGE SCALE GENOMIC DNA]</scope>
    <source>
        <strain evidence="8">GHG001</strain>
    </source>
</reference>
<dbReference type="STRING" id="1365824.V5EUD7"/>
<feature type="compositionally biased region" description="Basic residues" evidence="5">
    <location>
        <begin position="432"/>
        <end position="450"/>
    </location>
</feature>
<dbReference type="OMA" id="PLALKWD"/>
<feature type="compositionally biased region" description="Basic and acidic residues" evidence="5">
    <location>
        <begin position="451"/>
        <end position="460"/>
    </location>
</feature>
<keyword evidence="8" id="KW-1185">Reference proteome</keyword>
<dbReference type="eggNOG" id="ENOG502RD07">
    <property type="taxonomic scope" value="Eukaryota"/>
</dbReference>
<feature type="compositionally biased region" description="Basic and acidic residues" evidence="5">
    <location>
        <begin position="254"/>
        <end position="266"/>
    </location>
</feature>
<organism evidence="7 8">
    <name type="scientific">Kalmanozyma brasiliensis (strain GHG001)</name>
    <name type="common">Yeast</name>
    <name type="synonym">Pseudozyma brasiliensis</name>
    <dbReference type="NCBI Taxonomy" id="1365824"/>
    <lineage>
        <taxon>Eukaryota</taxon>
        <taxon>Fungi</taxon>
        <taxon>Dikarya</taxon>
        <taxon>Basidiomycota</taxon>
        <taxon>Ustilaginomycotina</taxon>
        <taxon>Ustilaginomycetes</taxon>
        <taxon>Ustilaginales</taxon>
        <taxon>Ustilaginaceae</taxon>
        <taxon>Kalmanozyma</taxon>
    </lineage>
</organism>
<evidence type="ECO:0000259" key="6">
    <source>
        <dbReference type="SMART" id="SM01155"/>
    </source>
</evidence>
<feature type="region of interest" description="Disordered" evidence="5">
    <location>
        <begin position="35"/>
        <end position="134"/>
    </location>
</feature>
<feature type="compositionally biased region" description="Polar residues" evidence="5">
    <location>
        <begin position="94"/>
        <end position="108"/>
    </location>
</feature>
<dbReference type="AlphaFoldDB" id="V5EUD7"/>
<name>V5EUD7_KALBG</name>
<keyword evidence="2" id="KW-0496">Mitochondrion</keyword>
<protein>
    <recommendedName>
        <fullName evidence="4">Small ribosomal subunit protein mS38</fullName>
    </recommendedName>
</protein>
<accession>V5EUD7</accession>
<proteinExistence type="inferred from homology"/>
<evidence type="ECO:0000313" key="8">
    <source>
        <dbReference type="Proteomes" id="UP000019377"/>
    </source>
</evidence>
<dbReference type="HOGENOM" id="CLU_041582_0_0_1"/>
<dbReference type="Pfam" id="PF08213">
    <property type="entry name" value="COX24_C"/>
    <property type="match status" value="1"/>
</dbReference>
<dbReference type="Proteomes" id="UP000019377">
    <property type="component" value="Unassembled WGS sequence"/>
</dbReference>
<dbReference type="SMART" id="SM01155">
    <property type="entry name" value="DUF1713"/>
    <property type="match status" value="1"/>
</dbReference>
<dbReference type="GO" id="GO:0005739">
    <property type="term" value="C:mitochondrion"/>
    <property type="evidence" value="ECO:0007669"/>
    <property type="project" value="UniProtKB-SubCell"/>
</dbReference>
<sequence length="460" mass="49315">MRGRSIHARALLRQVSAQKNAVAASIAGPSAAAISPARAFNSSCGPRSTRLTSRRVSSSVLSSSKSSSNSSANSGNSSSSGSSNSAASSSSSAPNATATEQRSNSTPVSPLVKVKAHSSRLAKAGTAPANPPPSSLGNVAWESFFSNERPLLQHEMLPPRPKRAGGFGSSTSPSGGTLTAIFTSDGSLATFGNFASESQQQWRRRMRTIAPERFNELVDGLAGAEAEAEVAAQDAATRWLVSSFHPESDRVAVESAKLEEEERIREEEDEAVQNALDRGEDPETARKLGAEADLIILGEPHGPSAEWSRGVATYLAEKGRAYEAPPAPTTGEKGDVEASEPLESPHVASSVFFTDDDPNLMLSHALVQSTLPLALKWDKVVAQMDAVALNDPTRADAVVDTSKLDAHLEGHSRRVKVSPLLEAHNIMMDSVRRKRRKKIRKHKYKKLRKAQRAERQRMKK</sequence>